<protein>
    <submittedName>
        <fullName evidence="4">Uncharacterized protein</fullName>
    </submittedName>
</protein>
<sequence length="247" mass="28536">MPRNTWKHQIEQRIDELENRSLSQERQLRDLRCLALHAFHRLERVESWASRENWRPFRPRYAPYIGPLTVCAREQQRRQRVNGAIVADHHQLQQHACRCTICLRHRRVEDRLASGEAAVSAQRQQIQAEQNHLEAGTSHNNNASNNNNSSGSNAGPSQNRNEGSNNNNNNNGNLSLDEQFDPCGCHQWQCEACEEARRMNRLRSRTGRPHGPRTASEGLMLRDRREEQAEQSLIIIQLFFSLSFSTA</sequence>
<dbReference type="Proteomes" id="UP000887572">
    <property type="component" value="Unplaced"/>
</dbReference>
<keyword evidence="3" id="KW-1185">Reference proteome</keyword>
<organism evidence="3 4">
    <name type="scientific">Globodera rostochiensis</name>
    <name type="common">Golden nematode worm</name>
    <name type="synonym">Heterodera rostochiensis</name>
    <dbReference type="NCBI Taxonomy" id="31243"/>
    <lineage>
        <taxon>Eukaryota</taxon>
        <taxon>Metazoa</taxon>
        <taxon>Ecdysozoa</taxon>
        <taxon>Nematoda</taxon>
        <taxon>Chromadorea</taxon>
        <taxon>Rhabditida</taxon>
        <taxon>Tylenchina</taxon>
        <taxon>Tylenchomorpha</taxon>
        <taxon>Tylenchoidea</taxon>
        <taxon>Heteroderidae</taxon>
        <taxon>Heteroderinae</taxon>
        <taxon>Globodera</taxon>
    </lineage>
</organism>
<reference evidence="4" key="1">
    <citation type="submission" date="2022-11" db="UniProtKB">
        <authorList>
            <consortium name="WormBaseParasite"/>
        </authorList>
    </citation>
    <scope>IDENTIFICATION</scope>
</reference>
<feature type="compositionally biased region" description="Polar residues" evidence="2">
    <location>
        <begin position="121"/>
        <end position="130"/>
    </location>
</feature>
<evidence type="ECO:0000256" key="2">
    <source>
        <dbReference type="SAM" id="MobiDB-lite"/>
    </source>
</evidence>
<evidence type="ECO:0000313" key="3">
    <source>
        <dbReference type="Proteomes" id="UP000887572"/>
    </source>
</evidence>
<keyword evidence="1" id="KW-0175">Coiled coil</keyword>
<evidence type="ECO:0000313" key="4">
    <source>
        <dbReference type="WBParaSite" id="Gr19_v10_g6427.t1"/>
    </source>
</evidence>
<proteinExistence type="predicted"/>
<dbReference type="AlphaFoldDB" id="A0A914I393"/>
<feature type="region of interest" description="Disordered" evidence="2">
    <location>
        <begin position="114"/>
        <end position="175"/>
    </location>
</feature>
<feature type="compositionally biased region" description="Low complexity" evidence="2">
    <location>
        <begin position="140"/>
        <end position="173"/>
    </location>
</feature>
<feature type="coiled-coil region" evidence="1">
    <location>
        <begin position="7"/>
        <end position="34"/>
    </location>
</feature>
<dbReference type="WBParaSite" id="Gr19_v10_g6427.t1">
    <property type="protein sequence ID" value="Gr19_v10_g6427.t1"/>
    <property type="gene ID" value="Gr19_v10_g6427"/>
</dbReference>
<evidence type="ECO:0000256" key="1">
    <source>
        <dbReference type="SAM" id="Coils"/>
    </source>
</evidence>
<accession>A0A914I393</accession>
<name>A0A914I393_GLORO</name>